<accession>A0A6F9Y800</accession>
<dbReference type="AlphaFoldDB" id="A0A6F9Y800"/>
<sequence>MELQVRIAYETAEMLEELKEYYQKQSGINFTKGAVLTKAILDTYDDWKEIDWSKTLSLPIKITKEYNLNSGSLRPKFQLEDNLDSKIDELRTIIKQSVDARSVTIGAAIKFVLRQVIYEIQSDDSNSIENVVNNTLDDYLSKELSDQMKEILKEYTDELLTKFELNDLL</sequence>
<dbReference type="Proteomes" id="UP000494160">
    <property type="component" value="Unassembled WGS sequence"/>
</dbReference>
<protein>
    <submittedName>
        <fullName evidence="1">Uncharacterized protein</fullName>
    </submittedName>
</protein>
<comment type="caution">
    <text evidence="1">The sequence shown here is derived from an EMBL/GenBank/DDBJ whole genome shotgun (WGS) entry which is preliminary data.</text>
</comment>
<dbReference type="RefSeq" id="WP_172577968.1">
    <property type="nucleotide sequence ID" value="NZ_BLAP01000075.1"/>
</dbReference>
<reference evidence="1 2" key="1">
    <citation type="submission" date="2019-10" db="EMBL/GenBank/DDBJ databases">
        <title>Lactobacillus agilis SN811 Whole Genome Sequencing Project.</title>
        <authorList>
            <person name="Suzuki S."/>
            <person name="Endo A."/>
            <person name="Maeno S."/>
            <person name="Shiwa Y."/>
            <person name="Matsutani M."/>
            <person name="Kajikawa A."/>
        </authorList>
    </citation>
    <scope>NUCLEOTIDE SEQUENCE [LARGE SCALE GENOMIC DNA]</scope>
    <source>
        <strain evidence="1 2">SN811</strain>
    </source>
</reference>
<organism evidence="1 2">
    <name type="scientific">Ligilactobacillus agilis</name>
    <dbReference type="NCBI Taxonomy" id="1601"/>
    <lineage>
        <taxon>Bacteria</taxon>
        <taxon>Bacillati</taxon>
        <taxon>Bacillota</taxon>
        <taxon>Bacilli</taxon>
        <taxon>Lactobacillales</taxon>
        <taxon>Lactobacillaceae</taxon>
        <taxon>Ligilactobacillus</taxon>
    </lineage>
</organism>
<proteinExistence type="predicted"/>
<name>A0A6F9Y800_9LACO</name>
<evidence type="ECO:0000313" key="1">
    <source>
        <dbReference type="EMBL" id="GET13694.1"/>
    </source>
</evidence>
<gene>
    <name evidence="1" type="ORF">SN811_21940</name>
</gene>
<evidence type="ECO:0000313" key="2">
    <source>
        <dbReference type="Proteomes" id="UP000494160"/>
    </source>
</evidence>
<dbReference type="EMBL" id="BLAP01000075">
    <property type="protein sequence ID" value="GET13694.1"/>
    <property type="molecule type" value="Genomic_DNA"/>
</dbReference>